<reference evidence="4" key="1">
    <citation type="journal article" date="2015" name="PLoS Genet.">
        <title>The dynamic genome and transcriptome of the human fungal pathogen Blastomyces and close relative Emmonsia.</title>
        <authorList>
            <person name="Munoz J.F."/>
            <person name="Gauthier G.M."/>
            <person name="Desjardins C.A."/>
            <person name="Gallo J.E."/>
            <person name="Holder J."/>
            <person name="Sullivan T.D."/>
            <person name="Marty A.J."/>
            <person name="Carmen J.C."/>
            <person name="Chen Z."/>
            <person name="Ding L."/>
            <person name="Gujja S."/>
            <person name="Magrini V."/>
            <person name="Misas E."/>
            <person name="Mitreva M."/>
            <person name="Priest M."/>
            <person name="Saif S."/>
            <person name="Whiston E.A."/>
            <person name="Young S."/>
            <person name="Zeng Q."/>
            <person name="Goldman W.E."/>
            <person name="Mardis E.R."/>
            <person name="Taylor J.W."/>
            <person name="McEwen J.G."/>
            <person name="Clay O.K."/>
            <person name="Klein B.S."/>
            <person name="Cuomo C.A."/>
        </authorList>
    </citation>
    <scope>NUCLEOTIDE SEQUENCE [LARGE SCALE GENOMIC DNA]</scope>
    <source>
        <strain evidence="4">UAMH 3008</strain>
    </source>
</reference>
<feature type="region of interest" description="Disordered" evidence="1">
    <location>
        <begin position="99"/>
        <end position="129"/>
    </location>
</feature>
<dbReference type="Pfam" id="PF22943">
    <property type="entry name" value="HTH_68"/>
    <property type="match status" value="1"/>
</dbReference>
<organism evidence="3 4">
    <name type="scientific">[Emmonsia] crescens</name>
    <dbReference type="NCBI Taxonomy" id="73230"/>
    <lineage>
        <taxon>Eukaryota</taxon>
        <taxon>Fungi</taxon>
        <taxon>Dikarya</taxon>
        <taxon>Ascomycota</taxon>
        <taxon>Pezizomycotina</taxon>
        <taxon>Eurotiomycetes</taxon>
        <taxon>Eurotiomycetidae</taxon>
        <taxon>Onygenales</taxon>
        <taxon>Ajellomycetaceae</taxon>
        <taxon>Emergomyces</taxon>
    </lineage>
</organism>
<feature type="domain" description="Helix-turn-helix" evidence="2">
    <location>
        <begin position="160"/>
        <end position="204"/>
    </location>
</feature>
<sequence>MGASSSKPIKSAANAASRRQYPKKPSSSTTASSGATPADRAARAANRQQEQSGPAFHSKEKASAVRSEVIDLDARDPHFAASLRSIGPVTPNNLFNQHLQHQQHQQPLSSVFPPPTTASTTNSRSSNPALLTLSSRAQLEKAAEHELESIGRHSHPGREFLDVVSIKQILAMRDKEGVSEEMIERQFRLKKGVVGWLGKRGVVAVAR</sequence>
<dbReference type="Proteomes" id="UP000034164">
    <property type="component" value="Unassembled WGS sequence"/>
</dbReference>
<feature type="compositionally biased region" description="Low complexity" evidence="1">
    <location>
        <begin position="117"/>
        <end position="129"/>
    </location>
</feature>
<dbReference type="InterPro" id="IPR054448">
    <property type="entry name" value="HTH_put_ascomycetes"/>
</dbReference>
<protein>
    <recommendedName>
        <fullName evidence="2">Helix-turn-helix domain-containing protein</fullName>
    </recommendedName>
</protein>
<dbReference type="OrthoDB" id="4085451at2759"/>
<accession>A0A0G2J540</accession>
<evidence type="ECO:0000259" key="2">
    <source>
        <dbReference type="Pfam" id="PF22943"/>
    </source>
</evidence>
<name>A0A0G2J540_9EURO</name>
<feature type="region of interest" description="Disordered" evidence="1">
    <location>
        <begin position="1"/>
        <end position="68"/>
    </location>
</feature>
<gene>
    <name evidence="3" type="ORF">EMCG_07898</name>
</gene>
<feature type="compositionally biased region" description="Low complexity" evidence="1">
    <location>
        <begin position="99"/>
        <end position="108"/>
    </location>
</feature>
<feature type="compositionally biased region" description="Basic and acidic residues" evidence="1">
    <location>
        <begin position="57"/>
        <end position="68"/>
    </location>
</feature>
<feature type="compositionally biased region" description="Low complexity" evidence="1">
    <location>
        <begin position="23"/>
        <end position="47"/>
    </location>
</feature>
<dbReference type="EMBL" id="LCZI01000497">
    <property type="protein sequence ID" value="KKZ66394.1"/>
    <property type="molecule type" value="Genomic_DNA"/>
</dbReference>
<proteinExistence type="predicted"/>
<comment type="caution">
    <text evidence="3">The sequence shown here is derived from an EMBL/GenBank/DDBJ whole genome shotgun (WGS) entry which is preliminary data.</text>
</comment>
<dbReference type="AlphaFoldDB" id="A0A0G2J540"/>
<evidence type="ECO:0000313" key="4">
    <source>
        <dbReference type="Proteomes" id="UP000034164"/>
    </source>
</evidence>
<evidence type="ECO:0000256" key="1">
    <source>
        <dbReference type="SAM" id="MobiDB-lite"/>
    </source>
</evidence>
<evidence type="ECO:0000313" key="3">
    <source>
        <dbReference type="EMBL" id="KKZ66394.1"/>
    </source>
</evidence>
<dbReference type="VEuPathDB" id="FungiDB:EMCG_07898"/>